<evidence type="ECO:0000256" key="1">
    <source>
        <dbReference type="ARBA" id="ARBA00004141"/>
    </source>
</evidence>
<evidence type="ECO:0000313" key="8">
    <source>
        <dbReference type="Proteomes" id="UP000033187"/>
    </source>
</evidence>
<keyword evidence="4 6" id="KW-1133">Transmembrane helix</keyword>
<keyword evidence="3 6" id="KW-0812">Transmembrane</keyword>
<sequence length="357" mass="39575">MSSNIDQPSAAPSSTTQPHFGVATWLIAAILIFAALYYANAIFAPVVCALFIIALVWPLQKRLQATMPKLLALAIVLLATIIVFLVFGSLISWGFGRVGRSLIAEADRFQAIYEQTATWLEGHGIMIAGLWAENLDVRWLMRVLQGITTHLNTTVTFWLVVLIYLLLGLLEVDELTEKIRHLKNQEAARVLIEGSRSIAEKFRHYMLIRTAMSIATGAFVWALAAAAGLQFAKEWGVIAFALNFIPFIGPFIATMFPTLFALAQFEWWQSAVLVFICLNIIQFVIGSYIEPRVAGRALAISPFLVLFSVFFWTYLWGFFGAFIGVPITIALLTLCAQHPSTVWVSDLFGAPVETPEG</sequence>
<evidence type="ECO:0000256" key="6">
    <source>
        <dbReference type="SAM" id="Phobius"/>
    </source>
</evidence>
<keyword evidence="5 6" id="KW-0472">Membrane</keyword>
<dbReference type="OrthoDB" id="9799225at2"/>
<feature type="transmembrane region" description="Helical" evidence="6">
    <location>
        <begin position="309"/>
        <end position="334"/>
    </location>
</feature>
<accession>A0A0D6JF64</accession>
<dbReference type="GO" id="GO:0055085">
    <property type="term" value="P:transmembrane transport"/>
    <property type="evidence" value="ECO:0007669"/>
    <property type="project" value="TreeGrafter"/>
</dbReference>
<dbReference type="PANTHER" id="PTHR21716">
    <property type="entry name" value="TRANSMEMBRANE PROTEIN"/>
    <property type="match status" value="1"/>
</dbReference>
<organism evidence="7 8">
    <name type="scientific">Candidatus Filomicrobium marinum</name>
    <dbReference type="NCBI Taxonomy" id="1608628"/>
    <lineage>
        <taxon>Bacteria</taxon>
        <taxon>Pseudomonadati</taxon>
        <taxon>Pseudomonadota</taxon>
        <taxon>Alphaproteobacteria</taxon>
        <taxon>Hyphomicrobiales</taxon>
        <taxon>Hyphomicrobiaceae</taxon>
        <taxon>Filomicrobium</taxon>
    </lineage>
</organism>
<feature type="transmembrane region" description="Helical" evidence="6">
    <location>
        <begin position="270"/>
        <end position="289"/>
    </location>
</feature>
<protein>
    <recommendedName>
        <fullName evidence="9">Permease</fullName>
    </recommendedName>
</protein>
<dbReference type="Proteomes" id="UP000033187">
    <property type="component" value="Chromosome 1"/>
</dbReference>
<gene>
    <name evidence="7" type="ORF">YBN1229_v1_2087</name>
</gene>
<reference evidence="8" key="1">
    <citation type="submission" date="2015-02" db="EMBL/GenBank/DDBJ databases">
        <authorList>
            <person name="Chooi Y.-H."/>
        </authorList>
    </citation>
    <scope>NUCLEOTIDE SEQUENCE [LARGE SCALE GENOMIC DNA]</scope>
    <source>
        <strain evidence="8">strain Y</strain>
    </source>
</reference>
<dbReference type="KEGG" id="fiy:BN1229_v1_2087"/>
<dbReference type="GO" id="GO:0016020">
    <property type="term" value="C:membrane"/>
    <property type="evidence" value="ECO:0007669"/>
    <property type="project" value="UniProtKB-SubCell"/>
</dbReference>
<evidence type="ECO:0000256" key="4">
    <source>
        <dbReference type="ARBA" id="ARBA00022989"/>
    </source>
</evidence>
<dbReference type="AlphaFoldDB" id="A0A0D6JF64"/>
<feature type="transmembrane region" description="Helical" evidence="6">
    <location>
        <begin position="20"/>
        <end position="36"/>
    </location>
</feature>
<feature type="transmembrane region" description="Helical" evidence="6">
    <location>
        <begin position="235"/>
        <end position="263"/>
    </location>
</feature>
<dbReference type="Pfam" id="PF01594">
    <property type="entry name" value="AI-2E_transport"/>
    <property type="match status" value="1"/>
</dbReference>
<evidence type="ECO:0008006" key="9">
    <source>
        <dbReference type="Google" id="ProtNLM"/>
    </source>
</evidence>
<keyword evidence="8" id="KW-1185">Reference proteome</keyword>
<comment type="similarity">
    <text evidence="2">Belongs to the autoinducer-2 exporter (AI-2E) (TC 2.A.86) family.</text>
</comment>
<feature type="transmembrane region" description="Helical" evidence="6">
    <location>
        <begin position="150"/>
        <end position="170"/>
    </location>
</feature>
<dbReference type="KEGG" id="fil:BN1229_v1_2087"/>
<dbReference type="PANTHER" id="PTHR21716:SF64">
    <property type="entry name" value="AI-2 TRANSPORT PROTEIN TQSA"/>
    <property type="match status" value="1"/>
</dbReference>
<feature type="transmembrane region" description="Helical" evidence="6">
    <location>
        <begin position="206"/>
        <end position="229"/>
    </location>
</feature>
<name>A0A0D6JF64_9HYPH</name>
<dbReference type="EMBL" id="LN829119">
    <property type="protein sequence ID" value="CPR19274.1"/>
    <property type="molecule type" value="Genomic_DNA"/>
</dbReference>
<dbReference type="RefSeq" id="WP_046478136.1">
    <property type="nucleotide sequence ID" value="NZ_LN829118.1"/>
</dbReference>
<evidence type="ECO:0000256" key="3">
    <source>
        <dbReference type="ARBA" id="ARBA00022692"/>
    </source>
</evidence>
<dbReference type="InterPro" id="IPR002549">
    <property type="entry name" value="AI-2E-like"/>
</dbReference>
<evidence type="ECO:0000313" key="7">
    <source>
        <dbReference type="EMBL" id="CPR19274.1"/>
    </source>
</evidence>
<evidence type="ECO:0000256" key="5">
    <source>
        <dbReference type="ARBA" id="ARBA00023136"/>
    </source>
</evidence>
<feature type="transmembrane region" description="Helical" evidence="6">
    <location>
        <begin position="42"/>
        <end position="59"/>
    </location>
</feature>
<proteinExistence type="inferred from homology"/>
<feature type="transmembrane region" description="Helical" evidence="6">
    <location>
        <begin position="71"/>
        <end position="95"/>
    </location>
</feature>
<comment type="subcellular location">
    <subcellularLocation>
        <location evidence="1">Membrane</location>
        <topology evidence="1">Multi-pass membrane protein</topology>
    </subcellularLocation>
</comment>
<evidence type="ECO:0000256" key="2">
    <source>
        <dbReference type="ARBA" id="ARBA00009773"/>
    </source>
</evidence>